<keyword evidence="2" id="KW-1185">Reference proteome</keyword>
<dbReference type="Proteomes" id="UP001238088">
    <property type="component" value="Unassembled WGS sequence"/>
</dbReference>
<reference evidence="1 2" key="1">
    <citation type="submission" date="2023-07" db="EMBL/GenBank/DDBJ databases">
        <title>Genomic Encyclopedia of Type Strains, Phase IV (KMG-IV): sequencing the most valuable type-strain genomes for metagenomic binning, comparative biology and taxonomic classification.</title>
        <authorList>
            <person name="Goeker M."/>
        </authorList>
    </citation>
    <scope>NUCLEOTIDE SEQUENCE [LARGE SCALE GENOMIC DNA]</scope>
    <source>
        <strain evidence="1 2">DSM 23494</strain>
    </source>
</reference>
<evidence type="ECO:0008006" key="3">
    <source>
        <dbReference type="Google" id="ProtNLM"/>
    </source>
</evidence>
<proteinExistence type="predicted"/>
<comment type="caution">
    <text evidence="1">The sequence shown here is derived from an EMBL/GenBank/DDBJ whole genome shotgun (WGS) entry which is preliminary data.</text>
</comment>
<dbReference type="RefSeq" id="WP_307475515.1">
    <property type="nucleotide sequence ID" value="NZ_JAUSUB010000010.1"/>
</dbReference>
<dbReference type="Pfam" id="PF07852">
    <property type="entry name" value="DUF1642"/>
    <property type="match status" value="1"/>
</dbReference>
<protein>
    <recommendedName>
        <fullName evidence="3">DUF1642 domain-containing protein</fullName>
    </recommendedName>
</protein>
<sequence>MNEAKKVTLPRDVAEAIEESRESFTGGEIVSAAVGWNDYDERSLKLIRKWVQEDPYDARQELIMSALVNGFTIEQSPEEKLREYYEKINRTKYGTYGTARAECVIEGIEKTLSILGIQIEGINTK</sequence>
<dbReference type="EMBL" id="JAUSUB010000010">
    <property type="protein sequence ID" value="MDQ0270802.1"/>
    <property type="molecule type" value="Genomic_DNA"/>
</dbReference>
<organism evidence="1 2">
    <name type="scientific">Cytobacillus purgationiresistens</name>
    <dbReference type="NCBI Taxonomy" id="863449"/>
    <lineage>
        <taxon>Bacteria</taxon>
        <taxon>Bacillati</taxon>
        <taxon>Bacillota</taxon>
        <taxon>Bacilli</taxon>
        <taxon>Bacillales</taxon>
        <taxon>Bacillaceae</taxon>
        <taxon>Cytobacillus</taxon>
    </lineage>
</organism>
<gene>
    <name evidence="1" type="ORF">J2S17_002687</name>
</gene>
<accession>A0ABU0AJ60</accession>
<name>A0ABU0AJ60_9BACI</name>
<evidence type="ECO:0000313" key="2">
    <source>
        <dbReference type="Proteomes" id="UP001238088"/>
    </source>
</evidence>
<evidence type="ECO:0000313" key="1">
    <source>
        <dbReference type="EMBL" id="MDQ0270802.1"/>
    </source>
</evidence>
<dbReference type="InterPro" id="IPR012865">
    <property type="entry name" value="DUF1642"/>
</dbReference>